<dbReference type="InterPro" id="IPR007669">
    <property type="entry name" value="Chst-1-like"/>
</dbReference>
<dbReference type="GO" id="GO:0050650">
    <property type="term" value="P:chondroitin sulfate proteoglycan biosynthetic process"/>
    <property type="evidence" value="ECO:0007669"/>
    <property type="project" value="InterPro"/>
</dbReference>
<dbReference type="InterPro" id="IPR005331">
    <property type="entry name" value="Sulfotransferase"/>
</dbReference>
<reference evidence="2" key="1">
    <citation type="submission" date="2020-10" db="EMBL/GenBank/DDBJ databases">
        <authorList>
            <person name="Kikuchi T."/>
        </authorList>
    </citation>
    <scope>NUCLEOTIDE SEQUENCE</scope>
    <source>
        <strain evidence="2">NKZ352</strain>
    </source>
</reference>
<keyword evidence="3" id="KW-1185">Reference proteome</keyword>
<dbReference type="PANTHER" id="PTHR22900:SF10">
    <property type="entry name" value="CARBOHYDRATE SULFOTRANSFERASE"/>
    <property type="match status" value="1"/>
</dbReference>
<keyword evidence="1" id="KW-0472">Membrane</keyword>
<evidence type="ECO:0000313" key="2">
    <source>
        <dbReference type="EMBL" id="CAD6199815.1"/>
    </source>
</evidence>
<dbReference type="OrthoDB" id="5777802at2759"/>
<dbReference type="PANTHER" id="PTHR22900">
    <property type="entry name" value="PROTEIN CBG14245-RELATED"/>
    <property type="match status" value="1"/>
</dbReference>
<dbReference type="GO" id="GO:1902884">
    <property type="term" value="P:positive regulation of response to oxidative stress"/>
    <property type="evidence" value="ECO:0007669"/>
    <property type="project" value="InterPro"/>
</dbReference>
<evidence type="ECO:0000256" key="1">
    <source>
        <dbReference type="SAM" id="Phobius"/>
    </source>
</evidence>
<dbReference type="EMBL" id="CAJGYM010000205">
    <property type="protein sequence ID" value="CAD6199815.1"/>
    <property type="molecule type" value="Genomic_DNA"/>
</dbReference>
<keyword evidence="1" id="KW-1133">Transmembrane helix</keyword>
<dbReference type="Proteomes" id="UP000835052">
    <property type="component" value="Unassembled WGS sequence"/>
</dbReference>
<accession>A0A8S1HWL3</accession>
<keyword evidence="1" id="KW-0812">Transmembrane</keyword>
<proteinExistence type="predicted"/>
<name>A0A8S1HWL3_9PELO</name>
<protein>
    <submittedName>
        <fullName evidence="2">Uncharacterized protein</fullName>
    </submittedName>
</protein>
<organism evidence="2 3">
    <name type="scientific">Caenorhabditis auriculariae</name>
    <dbReference type="NCBI Taxonomy" id="2777116"/>
    <lineage>
        <taxon>Eukaryota</taxon>
        <taxon>Metazoa</taxon>
        <taxon>Ecdysozoa</taxon>
        <taxon>Nematoda</taxon>
        <taxon>Chromadorea</taxon>
        <taxon>Rhabditida</taxon>
        <taxon>Rhabditina</taxon>
        <taxon>Rhabditomorpha</taxon>
        <taxon>Rhabditoidea</taxon>
        <taxon>Rhabditidae</taxon>
        <taxon>Peloderinae</taxon>
        <taxon>Caenorhabditis</taxon>
    </lineage>
</organism>
<dbReference type="GO" id="GO:0016020">
    <property type="term" value="C:membrane"/>
    <property type="evidence" value="ECO:0007669"/>
    <property type="project" value="InterPro"/>
</dbReference>
<evidence type="ECO:0000313" key="3">
    <source>
        <dbReference type="Proteomes" id="UP000835052"/>
    </source>
</evidence>
<comment type="caution">
    <text evidence="2">The sequence shown here is derived from an EMBL/GenBank/DDBJ whole genome shotgun (WGS) entry which is preliminary data.</text>
</comment>
<feature type="transmembrane region" description="Helical" evidence="1">
    <location>
        <begin position="23"/>
        <end position="43"/>
    </location>
</feature>
<sequence length="355" mass="41263">MESLPPLDESFTKWYSKNFDPKPYYYCLCLIFTVIVLFWLVCLQFSKPCAYPYQEAVFMKNVVHSLPPFTSGYPLFKFVKKYDLALCPIDGNFPHLTTAIMCFLDRPDIYRQKRNISNDVTGFCGNEPPFTLHKLRNETETPKNTTKQIAVVQDPVDRFVRLFHSICVVNKQCYECEDLLGCLLRRAFSDMIDFTVTGSYDGISPSLALFFPQAWYCGFDENLREITIIKYGGAIRRGKSKNAFDEQFKRVMRERNVSAPLIDEVEREIRKVRFALTPEELEVRRKLLENPRLLRLFLGIYRHDFSLFGYTTPPIPETSTPNGTKSGWTRKHAIRQGGLSRRKRGVLKPNLALRQ</sequence>
<dbReference type="GO" id="GO:0047756">
    <property type="term" value="F:chondroitin 4-sulfotransferase activity"/>
    <property type="evidence" value="ECO:0007669"/>
    <property type="project" value="InterPro"/>
</dbReference>
<dbReference type="AlphaFoldDB" id="A0A8S1HWL3"/>
<gene>
    <name evidence="2" type="ORF">CAUJ_LOCUS15714</name>
</gene>
<dbReference type="Pfam" id="PF03567">
    <property type="entry name" value="Sulfotransfer_2"/>
    <property type="match status" value="1"/>
</dbReference>